<reference evidence="2 4" key="1">
    <citation type="submission" date="2015-10" db="EMBL/GenBank/DDBJ databases">
        <title>The cercosporin biosynthetic gene cluster was horizontally transferred to several fungal lineages and shown to be expanded in Cercospora beticola based on microsynteny with recipient genomes.</title>
        <authorList>
            <person name="De Jonge R."/>
            <person name="Ebert M.K."/>
            <person name="Suttle J.C."/>
            <person name="Jurick Ii W.M."/>
            <person name="Secor G.A."/>
            <person name="Thomma B.P."/>
            <person name="Van De Peer Y."/>
            <person name="Bolton M.D."/>
        </authorList>
    </citation>
    <scope>NUCLEOTIDE SEQUENCE [LARGE SCALE GENOMIC DNA]</scope>
    <source>
        <strain evidence="2 4">09-40</strain>
    </source>
</reference>
<dbReference type="Proteomes" id="UP000230605">
    <property type="component" value="Chromosome 5"/>
</dbReference>
<evidence type="ECO:0000313" key="2">
    <source>
        <dbReference type="EMBL" id="PIA89423.1"/>
    </source>
</evidence>
<evidence type="ECO:0000313" key="5">
    <source>
        <dbReference type="Proteomes" id="UP001302367"/>
    </source>
</evidence>
<evidence type="ECO:0000313" key="4">
    <source>
        <dbReference type="Proteomes" id="UP000230605"/>
    </source>
</evidence>
<feature type="region of interest" description="Disordered" evidence="1">
    <location>
        <begin position="1"/>
        <end position="69"/>
    </location>
</feature>
<organism evidence="2 4">
    <name type="scientific">Cercospora beticola</name>
    <name type="common">Sugarbeet leaf spot fungus</name>
    <dbReference type="NCBI Taxonomy" id="122368"/>
    <lineage>
        <taxon>Eukaryota</taxon>
        <taxon>Fungi</taxon>
        <taxon>Dikarya</taxon>
        <taxon>Ascomycota</taxon>
        <taxon>Pezizomycotina</taxon>
        <taxon>Dothideomycetes</taxon>
        <taxon>Dothideomycetidae</taxon>
        <taxon>Mycosphaerellales</taxon>
        <taxon>Mycosphaerellaceae</taxon>
        <taxon>Cercospora</taxon>
    </lineage>
</organism>
<dbReference type="AlphaFoldDB" id="A0A2G5HAW7"/>
<sequence>MSGIGGSEDEPMNPNLLDPVLRGSLEREPAGPDDHASQQKGSANTEHARFSWLSQSDRQMTTREDLHRSDPQDKLDFVLDGLPDATSKLLSDIAQQTVPQCCEFPHTTFPHLGDPFQAWPFRDGVDCSKVRMEFFKMVREVRFILVRTGRGDIPLEEWFPPSGCPLTSSLCFESTYPSTKRSNSPALQFMFAAYTGDLDESIFFFDRWPIVTPTAGRFAKHADAVRRWGEQVVSRIDQFTAWCRSTCVAPVSIVAGSELQKDMIASAVEFVAIAEVSSIRTSEEFPVNLAILQHLDRYQLGVPLPHGQKWSFNLTQQADEKIALDFVLSTSLTPSQREPDASQSLTLPM</sequence>
<feature type="compositionally biased region" description="Basic and acidic residues" evidence="1">
    <location>
        <begin position="24"/>
        <end position="37"/>
    </location>
</feature>
<evidence type="ECO:0000256" key="1">
    <source>
        <dbReference type="SAM" id="MobiDB-lite"/>
    </source>
</evidence>
<name>A0A2G5HAW7_CERBT</name>
<accession>A0A2G5HAW7</accession>
<reference evidence="3 5" key="2">
    <citation type="submission" date="2023-09" db="EMBL/GenBank/DDBJ databases">
        <title>Complete-Gapless Cercospora beticola genome.</title>
        <authorList>
            <person name="Wyatt N.A."/>
            <person name="Spanner R.E."/>
            <person name="Bolton M.D."/>
        </authorList>
    </citation>
    <scope>NUCLEOTIDE SEQUENCE [LARGE SCALE GENOMIC DNA]</scope>
    <source>
        <strain evidence="3">Cb09-40</strain>
    </source>
</reference>
<protein>
    <submittedName>
        <fullName evidence="2">Uncharacterized protein</fullName>
    </submittedName>
</protein>
<dbReference type="EMBL" id="LKMD01000108">
    <property type="protein sequence ID" value="PIA89423.1"/>
    <property type="molecule type" value="Genomic_DNA"/>
</dbReference>
<proteinExistence type="predicted"/>
<gene>
    <name evidence="2" type="ORF">CB0940_07633</name>
    <name evidence="3" type="ORF">RHO25_008238</name>
</gene>
<evidence type="ECO:0000313" key="3">
    <source>
        <dbReference type="EMBL" id="WPB03598.1"/>
    </source>
</evidence>
<keyword evidence="5" id="KW-1185">Reference proteome</keyword>
<dbReference type="EMBL" id="CP134188">
    <property type="protein sequence ID" value="WPB03598.1"/>
    <property type="molecule type" value="Genomic_DNA"/>
</dbReference>
<feature type="compositionally biased region" description="Basic and acidic residues" evidence="1">
    <location>
        <begin position="60"/>
        <end position="69"/>
    </location>
</feature>
<dbReference type="Proteomes" id="UP001302367">
    <property type="component" value="Chromosome 5"/>
</dbReference>